<dbReference type="Gene3D" id="3.40.920.10">
    <property type="entry name" value="Pyruvate-ferredoxin oxidoreductase, PFOR, domain III"/>
    <property type="match status" value="1"/>
</dbReference>
<feature type="domain" description="Pyruvate:ferredoxin oxidoreductase core" evidence="4">
    <location>
        <begin position="530"/>
        <end position="611"/>
    </location>
</feature>
<dbReference type="InterPro" id="IPR050722">
    <property type="entry name" value="Pyruvate:ferred/Flavod_OxRd"/>
</dbReference>
<evidence type="ECO:0000259" key="2">
    <source>
        <dbReference type="Pfam" id="PF01558"/>
    </source>
</evidence>
<evidence type="ECO:0000259" key="3">
    <source>
        <dbReference type="Pfam" id="PF01855"/>
    </source>
</evidence>
<accession>A0A1I3ZQK6</accession>
<dbReference type="InterPro" id="IPR002869">
    <property type="entry name" value="Pyrv_flavodox_OxRed_cen"/>
</dbReference>
<dbReference type="RefSeq" id="WP_093519730.1">
    <property type="nucleotide sequence ID" value="NZ_FOSK01000005.1"/>
</dbReference>
<keyword evidence="6" id="KW-1185">Reference proteome</keyword>
<gene>
    <name evidence="5" type="ORF">SAMN04488518_105220</name>
</gene>
<dbReference type="CDD" id="cd07034">
    <property type="entry name" value="TPP_PYR_PFOR_IOR-alpha_like"/>
    <property type="match status" value="1"/>
</dbReference>
<dbReference type="InterPro" id="IPR009014">
    <property type="entry name" value="Transketo_C/PFOR_II"/>
</dbReference>
<evidence type="ECO:0000313" key="5">
    <source>
        <dbReference type="EMBL" id="SFK46444.1"/>
    </source>
</evidence>
<feature type="domain" description="Pyruvate flavodoxin/ferredoxin oxidoreductase pyrimidine binding" evidence="3">
    <location>
        <begin position="274"/>
        <end position="439"/>
    </location>
</feature>
<reference evidence="5 6" key="1">
    <citation type="submission" date="2016-10" db="EMBL/GenBank/DDBJ databases">
        <authorList>
            <person name="Varghese N."/>
            <person name="Submissions S."/>
        </authorList>
    </citation>
    <scope>NUCLEOTIDE SEQUENCE [LARGE SCALE GENOMIC DNA]</scope>
    <source>
        <strain evidence="5 6">DSM 16392</strain>
    </source>
</reference>
<comment type="caution">
    <text evidence="5">The sequence shown here is derived from an EMBL/GenBank/DDBJ whole genome shotgun (WGS) entry which is preliminary data.</text>
</comment>
<evidence type="ECO:0000313" key="6">
    <source>
        <dbReference type="Proteomes" id="UP000199598"/>
    </source>
</evidence>
<dbReference type="InterPro" id="IPR033412">
    <property type="entry name" value="PFOR_II"/>
</dbReference>
<dbReference type="InterPro" id="IPR019752">
    <property type="entry name" value="Pyrv/ketoisovalerate_OxRed_cat"/>
</dbReference>
<evidence type="ECO:0000256" key="1">
    <source>
        <dbReference type="ARBA" id="ARBA00023002"/>
    </source>
</evidence>
<name>A0A1I3ZQK6_9HYPH</name>
<dbReference type="SUPFAM" id="SSF52922">
    <property type="entry name" value="TK C-terminal domain-like"/>
    <property type="match status" value="1"/>
</dbReference>
<sequence length="631" mass="68060">MQSGLERSTTTHELPVSQQPEVDYVRVRFAGDSGDGIQMTGTRLAESAARFGNDIATFPDFPADIRAPSGTIYGVSAYSLNIGHTEVDTFGDETDALVALNPAALRKYLEGVKQNGLLIIDIDAFTERAITKAGFSANPLEDGSLSSFRVLPLEITSNTEKALKETGLSAKDARRSKNMWTLGLVLWLFERSTADVEHWIEQKFHKKPDVAKANIMALQAGHLYGEVSDLPPDVSRYRIQPAPLMEGEYRSINGNEGMAYGLYAGATLANLELFYGSYPITPASPLLHTVAKLKELGAISFQAEDEIAAICAAIGASYAGHLGVTGSSGPGIALKTEAIGLAIMTELPLVIVNVQRGGPSTGLPTKTEQSDLFQAIWGRNGDAPLPVIAPAHPGECFDMGVEAAKLATRHMTPLMVLSDGYIANASAPWKLPDFNDPAYEPFPVEQAKEPEGFLPYDHDPDTMARPWAVPGTADLMHRIGGLEKQAGSGNISYDGENHQLMTQIRAQKLDAIAKSIPPQHVESGPTTGKLAILGWGSSWGPIRVAARRAELEGKSVSHIHLRHLWPLPSNLEELLSGYDRVIIPEMNNGQLATVLRSQMDIKVESVSCVKGRPFLVREIAKIIEDALGASS</sequence>
<organism evidence="5 6">
    <name type="scientific">Pseudovibrio ascidiaceicola</name>
    <dbReference type="NCBI Taxonomy" id="285279"/>
    <lineage>
        <taxon>Bacteria</taxon>
        <taxon>Pseudomonadati</taxon>
        <taxon>Pseudomonadota</taxon>
        <taxon>Alphaproteobacteria</taxon>
        <taxon>Hyphomicrobiales</taxon>
        <taxon>Stappiaceae</taxon>
        <taxon>Pseudovibrio</taxon>
    </lineage>
</organism>
<dbReference type="InterPro" id="IPR029061">
    <property type="entry name" value="THDP-binding"/>
</dbReference>
<dbReference type="NCBIfam" id="TIGR03710">
    <property type="entry name" value="OAFO_sf"/>
    <property type="match status" value="1"/>
</dbReference>
<protein>
    <submittedName>
        <fullName evidence="5">2-oxoglutarate ferredoxin oxidoreductase subunit alpha</fullName>
    </submittedName>
</protein>
<dbReference type="Proteomes" id="UP000199598">
    <property type="component" value="Unassembled WGS sequence"/>
</dbReference>
<dbReference type="Gene3D" id="3.40.50.920">
    <property type="match status" value="1"/>
</dbReference>
<dbReference type="InterPro" id="IPR022367">
    <property type="entry name" value="2-oxoacid/accept_OxRdtase_asu"/>
</dbReference>
<dbReference type="EMBL" id="FOSK01000005">
    <property type="protein sequence ID" value="SFK46444.1"/>
    <property type="molecule type" value="Genomic_DNA"/>
</dbReference>
<dbReference type="Gene3D" id="3.40.50.970">
    <property type="match status" value="1"/>
</dbReference>
<feature type="domain" description="Pyruvate/ketoisovalerate oxidoreductase catalytic" evidence="2">
    <location>
        <begin position="34"/>
        <end position="221"/>
    </location>
</feature>
<dbReference type="Pfam" id="PF01855">
    <property type="entry name" value="POR_N"/>
    <property type="match status" value="1"/>
</dbReference>
<dbReference type="Pfam" id="PF01558">
    <property type="entry name" value="POR"/>
    <property type="match status" value="1"/>
</dbReference>
<dbReference type="SUPFAM" id="SSF53323">
    <property type="entry name" value="Pyruvate-ferredoxin oxidoreductase, PFOR, domain III"/>
    <property type="match status" value="1"/>
</dbReference>
<evidence type="ECO:0000259" key="4">
    <source>
        <dbReference type="Pfam" id="PF17147"/>
    </source>
</evidence>
<dbReference type="InterPro" id="IPR002880">
    <property type="entry name" value="Pyrv_Fd/Flavodoxin_OxRdtase_N"/>
</dbReference>
<proteinExistence type="predicted"/>
<dbReference type="Pfam" id="PF17147">
    <property type="entry name" value="PFOR_II"/>
    <property type="match status" value="1"/>
</dbReference>
<dbReference type="PANTHER" id="PTHR32154:SF20">
    <property type="entry name" value="2-OXOGLUTARATE OXIDOREDUCTASE SUBUNIT KORA"/>
    <property type="match status" value="1"/>
</dbReference>
<keyword evidence="1" id="KW-0560">Oxidoreductase</keyword>
<dbReference type="PANTHER" id="PTHR32154">
    <property type="entry name" value="PYRUVATE-FLAVODOXIN OXIDOREDUCTASE-RELATED"/>
    <property type="match status" value="1"/>
</dbReference>
<dbReference type="SUPFAM" id="SSF52518">
    <property type="entry name" value="Thiamin diphosphate-binding fold (THDP-binding)"/>
    <property type="match status" value="1"/>
</dbReference>